<organism evidence="2 3">
    <name type="scientific">Megaselia scalaris</name>
    <name type="common">Humpbacked fly</name>
    <name type="synonym">Phora scalaris</name>
    <dbReference type="NCBI Taxonomy" id="36166"/>
    <lineage>
        <taxon>Eukaryota</taxon>
        <taxon>Metazoa</taxon>
        <taxon>Ecdysozoa</taxon>
        <taxon>Arthropoda</taxon>
        <taxon>Hexapoda</taxon>
        <taxon>Insecta</taxon>
        <taxon>Pterygota</taxon>
        <taxon>Neoptera</taxon>
        <taxon>Endopterygota</taxon>
        <taxon>Diptera</taxon>
        <taxon>Brachycera</taxon>
        <taxon>Muscomorpha</taxon>
        <taxon>Platypezoidea</taxon>
        <taxon>Phoridae</taxon>
        <taxon>Megaseliini</taxon>
        <taxon>Megaselia</taxon>
    </lineage>
</organism>
<dbReference type="HOGENOM" id="CLU_2323028_0_0_1"/>
<protein>
    <submittedName>
        <fullName evidence="2">Uncharacterized protein</fullName>
    </submittedName>
</protein>
<evidence type="ECO:0000256" key="1">
    <source>
        <dbReference type="SAM" id="MobiDB-lite"/>
    </source>
</evidence>
<sequence>MKWVKYSFQSSLEAEQPPDHNRISIVIREINQSELLKNLNKQFMNLIHIHYSWRHNVRHMNNLFSVCTSKPNFRGGDESASNKHTRLIESPPTPVKRLS</sequence>
<proteinExistence type="predicted"/>
<reference evidence="2" key="2">
    <citation type="submission" date="2015-06" db="UniProtKB">
        <authorList>
            <consortium name="EnsemblMetazoa"/>
        </authorList>
    </citation>
    <scope>IDENTIFICATION</scope>
</reference>
<evidence type="ECO:0000313" key="3">
    <source>
        <dbReference type="Proteomes" id="UP000015102"/>
    </source>
</evidence>
<dbReference type="Proteomes" id="UP000015102">
    <property type="component" value="Unassembled WGS sequence"/>
</dbReference>
<dbReference type="EMBL" id="CAQQ02379688">
    <property type="status" value="NOT_ANNOTATED_CDS"/>
    <property type="molecule type" value="Genomic_DNA"/>
</dbReference>
<accession>T1H363</accession>
<reference evidence="3" key="1">
    <citation type="submission" date="2013-02" db="EMBL/GenBank/DDBJ databases">
        <authorList>
            <person name="Hughes D."/>
        </authorList>
    </citation>
    <scope>NUCLEOTIDE SEQUENCE</scope>
    <source>
        <strain>Durham</strain>
        <strain evidence="3">NC isolate 2 -- Noor lab</strain>
    </source>
</reference>
<dbReference type="EnsemblMetazoa" id="MESCA010679-RA">
    <property type="protein sequence ID" value="MESCA010679-PA"/>
    <property type="gene ID" value="MESCA010679"/>
</dbReference>
<dbReference type="AlphaFoldDB" id="T1H363"/>
<evidence type="ECO:0000313" key="2">
    <source>
        <dbReference type="EnsemblMetazoa" id="MESCA010679-PA"/>
    </source>
</evidence>
<dbReference type="EMBL" id="CAQQ02379689">
    <property type="status" value="NOT_ANNOTATED_CDS"/>
    <property type="molecule type" value="Genomic_DNA"/>
</dbReference>
<feature type="region of interest" description="Disordered" evidence="1">
    <location>
        <begin position="74"/>
        <end position="99"/>
    </location>
</feature>
<name>T1H363_MEGSC</name>
<keyword evidence="3" id="KW-1185">Reference proteome</keyword>